<feature type="region of interest" description="Disordered" evidence="1">
    <location>
        <begin position="1592"/>
        <end position="1624"/>
    </location>
</feature>
<name>A0A7S3YMN3_9EUKA</name>
<dbReference type="EMBL" id="HBIV01010887">
    <property type="protein sequence ID" value="CAE0656421.1"/>
    <property type="molecule type" value="Transcribed_RNA"/>
</dbReference>
<keyword evidence="2" id="KW-0812">Transmembrane</keyword>
<feature type="compositionally biased region" description="Low complexity" evidence="1">
    <location>
        <begin position="66"/>
        <end position="80"/>
    </location>
</feature>
<protein>
    <submittedName>
        <fullName evidence="3">Uncharacterized protein</fullName>
    </submittedName>
</protein>
<sequence length="1624" mass="178918">MPRMRDDDCVSKEEKRPSCLRLPRWTAPSSFLARAKFLMFVMMVIHKTAVEAQATNDKRSPHEMMSPGGTTLPGSPGISGDFQTAPALLGGNNGDFPDNYLTSTPPLTPGIAATTATSPPPGSPPRLSEKTTNDHLHRGAVSWEQHHGEPKEQQTEQQKEQQKQQTEPQKQEQTYEKYQKQQQKYPKYQKYHTPKPTTEEAPYATTSETSPTPNHDRRVSVSLQNDVGTPLSQVTNDHSTDWNVTYVSENGMSYKLAFNVRNGDHYVLYRNESLKPPTSMYPAAKFFKIPLTSIAVSETVTATFLELLGLQEKIKYMDLTYVTSGCLRALGQTGAIQNFESSFSGSNATLRQLQINDVDAVFDGSFRVSDPKFVSYSATADPGPLHRAEWIEFVSLFFDAELLASSVFNGTAGRYECHRQGAQLETSTKVVAWVDVRTWTTPVEYVIDTTEYKKQFTLDAGGVMYEPAQTVFTDAVAFSNALSTVDVIIDQSYQPNSVLLGDFELKDVCATYGFDPCNEKSSLPFLQTSQIWRVDKLMGPNGLDWFESAIALPDVVVEDLMSIIQPNIQPLHNRTWFRNVATGEAITVEPVDQRCLNATAATMPRVSPADDCPVYYTDRATADIAQDWNVTYYARHKVVWNEKINERYVLYNKDSIPPPQELYPGAKFFAIPIERLAVEQTVAATFLEFFGIRDTIKYMDLTYVTSGCLRVLGEQGNITKFESAFGNTTVRAKQIEDVEAVLTYQASSEPKSIAFSATTDPGPLHRAEWGEFLSLFFNLEKTAADIFAGTVDRYTCHTEQGQLRATSGRKVVAWVSRQTYPEVSYTIDTAAYKRQLIEDAGGIMHAPASTSFATPEAFADAVSGVDVLIDETYFATLPTDIAEVCAIYGFSPCSRDSSLPFLRDAQLWRYDKLSNSPTVAGLDWFESAIAEPDIVLEDLQDILHPDLQPFHNRTWFRNLALAEQVTYEPATCTNSVESRDPRGEGCPYYGAQSTVDFSADWNVTYHAHHKVVWNRKVGERYVLYKRGTEPPFALYPNSKFFEIPIRSVAVATTVAATSLELLGLRETIRYMDLTYVTSGCLRVLGASGDIEKFEFGFGANTTRQRQQINDVDMVLTSSGDASEPKIVAYSSTTDPGPLHRAEWLEFVGLFFDAELTARTLMNETANRYTCHQGQAMSQATTTGKKKVAWVTKRTWTTPPEFVIDAAVYKKALIEDAGGEMLSNTTLVFTSATAFAAELALADVLIDESYEFDLNDATLSKICQTYGLSCTNLEQSPMKFLRNGDVWRLDGLASASAGGGLDWYESAIPEPDAVIADLVSVLMPSVFPVAHSRTWLRNIAVNEPIVIESATCQNTSLPRTPRNGLCPVYQALPPPSVQSNLSVAFTATFASLDLLSMSAADGNSESLSRFIGDFTSVITGYSKATSVEVLSINLGSVVIRSEASFETTDDAQRLNAALVRNPDEIFSGDDSFVASYGTPSISEVSSSVELPPVSQECAKVIESVCPSAGECQEHKDVTCPFLYEKDDEHWCDGGSVCYANGDDGSCCKRDEGLMAGFIVGIIAAFLTVLAFCFCCFRCGSTKGSTATSQQNSAAAGYLSPNAEPERRGSVDGATEPKKGSAVELV</sequence>
<feature type="compositionally biased region" description="Basic and acidic residues" evidence="1">
    <location>
        <begin position="144"/>
        <end position="162"/>
    </location>
</feature>
<gene>
    <name evidence="3" type="ORF">LGLO00237_LOCUS8152</name>
</gene>
<keyword evidence="2" id="KW-1133">Transmembrane helix</keyword>
<reference evidence="3" key="1">
    <citation type="submission" date="2021-01" db="EMBL/GenBank/DDBJ databases">
        <authorList>
            <person name="Corre E."/>
            <person name="Pelletier E."/>
            <person name="Niang G."/>
            <person name="Scheremetjew M."/>
            <person name="Finn R."/>
            <person name="Kale V."/>
            <person name="Holt S."/>
            <person name="Cochrane G."/>
            <person name="Meng A."/>
            <person name="Brown T."/>
            <person name="Cohen L."/>
        </authorList>
    </citation>
    <scope>NUCLEOTIDE SEQUENCE</scope>
    <source>
        <strain evidence="3">CCCM811</strain>
    </source>
</reference>
<evidence type="ECO:0000256" key="1">
    <source>
        <dbReference type="SAM" id="MobiDB-lite"/>
    </source>
</evidence>
<feature type="compositionally biased region" description="Polar residues" evidence="1">
    <location>
        <begin position="204"/>
        <end position="213"/>
    </location>
</feature>
<accession>A0A7S3YMN3</accession>
<keyword evidence="2" id="KW-0472">Membrane</keyword>
<evidence type="ECO:0000256" key="2">
    <source>
        <dbReference type="SAM" id="Phobius"/>
    </source>
</evidence>
<feature type="region of interest" description="Disordered" evidence="1">
    <location>
        <begin position="53"/>
        <end position="132"/>
    </location>
</feature>
<dbReference type="PANTHER" id="PTHR38360:SF1">
    <property type="entry name" value="F12P19.7"/>
    <property type="match status" value="1"/>
</dbReference>
<feature type="compositionally biased region" description="Basic and acidic residues" evidence="1">
    <location>
        <begin position="1602"/>
        <end position="1624"/>
    </location>
</feature>
<feature type="compositionally biased region" description="Basic and acidic residues" evidence="1">
    <location>
        <begin position="169"/>
        <end position="179"/>
    </location>
</feature>
<evidence type="ECO:0000313" key="3">
    <source>
        <dbReference type="EMBL" id="CAE0656421.1"/>
    </source>
</evidence>
<feature type="region of interest" description="Disordered" evidence="1">
    <location>
        <begin position="144"/>
        <end position="218"/>
    </location>
</feature>
<dbReference type="PANTHER" id="PTHR38360">
    <property type="entry name" value="OS03G0120000 PROTEIN"/>
    <property type="match status" value="1"/>
</dbReference>
<proteinExistence type="predicted"/>
<organism evidence="3">
    <name type="scientific">Lotharella globosa</name>
    <dbReference type="NCBI Taxonomy" id="91324"/>
    <lineage>
        <taxon>Eukaryota</taxon>
        <taxon>Sar</taxon>
        <taxon>Rhizaria</taxon>
        <taxon>Cercozoa</taxon>
        <taxon>Chlorarachniophyceae</taxon>
        <taxon>Lotharella</taxon>
    </lineage>
</organism>
<feature type="transmembrane region" description="Helical" evidence="2">
    <location>
        <begin position="1552"/>
        <end position="1575"/>
    </location>
</feature>